<feature type="transmembrane region" description="Helical" evidence="1">
    <location>
        <begin position="169"/>
        <end position="192"/>
    </location>
</feature>
<keyword evidence="1" id="KW-1133">Transmembrane helix</keyword>
<dbReference type="InterPro" id="IPR014226">
    <property type="entry name" value="Spore_IM_YlbJ"/>
</dbReference>
<feature type="transmembrane region" description="Helical" evidence="1">
    <location>
        <begin position="28"/>
        <end position="47"/>
    </location>
</feature>
<protein>
    <submittedName>
        <fullName evidence="3">Sporulation integral membrane protein YlbJ</fullName>
    </submittedName>
</protein>
<feature type="domain" description="Nucleoside transporter/FeoB GTPase Gate" evidence="2">
    <location>
        <begin position="65"/>
        <end position="162"/>
    </location>
</feature>
<evidence type="ECO:0000313" key="4">
    <source>
        <dbReference type="Proteomes" id="UP000184465"/>
    </source>
</evidence>
<organism evidence="3 4">
    <name type="scientific">Paramaledivibacter caminithermalis (strain DSM 15212 / CIP 107654 / DViRD3)</name>
    <name type="common">Clostridium caminithermale</name>
    <dbReference type="NCBI Taxonomy" id="1121301"/>
    <lineage>
        <taxon>Bacteria</taxon>
        <taxon>Bacillati</taxon>
        <taxon>Bacillota</taxon>
        <taxon>Clostridia</taxon>
        <taxon>Peptostreptococcales</taxon>
        <taxon>Caminicellaceae</taxon>
        <taxon>Paramaledivibacter</taxon>
    </lineage>
</organism>
<dbReference type="NCBIfam" id="TIGR02871">
    <property type="entry name" value="spore_ylbJ"/>
    <property type="match status" value="1"/>
</dbReference>
<gene>
    <name evidence="3" type="ORF">SAMN02745912_01737</name>
</gene>
<dbReference type="AlphaFoldDB" id="A0A1M6NIJ6"/>
<sequence length="425" mass="47714">MINFIVISLIAFAFIVLRVKYKDTFMKFKSFVFALIIFIMVLYIVLYPREIIDATRDGIILWANVVLPSLLPFFIGAELLVGLGIVKFIGVLIEPIIRPIFNVPGEASFVFAMSITSGYPMGVKLTSDLRRNNIITKNEAQRIISFCSTSGPLFMIGSVAIGMFNNPSIGPYLVLAHYLSVITVGIIFRFIYVDEIQVSKRYTEKRNIFKEAVNQMFKKRQQDSRTFGKLLGDSVKEAISTLVLVGGLIVTFSVVTRELYLIGLIDYLISAVKFITKNTILIPNEWIEATVIGFIEITMGCKITSDALTIPLTSQIILATMIISWSGLSVHAQSASIINGTDINMNSYILSKFFHAIISGIYVHFMLKLSNFTLNPIPKEVFSQGIRNIAYYSWVSKLLFSSYMLLTIVIVLIFIGFFIALIKNK</sequence>
<dbReference type="RefSeq" id="WP_073148963.1">
    <property type="nucleotide sequence ID" value="NZ_FRAG01000017.1"/>
</dbReference>
<dbReference type="STRING" id="1121301.SAMN02745912_01737"/>
<accession>A0A1M6NIJ6</accession>
<dbReference type="Proteomes" id="UP000184465">
    <property type="component" value="Unassembled WGS sequence"/>
</dbReference>
<feature type="transmembrane region" description="Helical" evidence="1">
    <location>
        <begin position="349"/>
        <end position="367"/>
    </location>
</feature>
<dbReference type="Pfam" id="PF07670">
    <property type="entry name" value="Gate"/>
    <property type="match status" value="1"/>
</dbReference>
<dbReference type="OrthoDB" id="1645614at2"/>
<keyword evidence="1" id="KW-0472">Membrane</keyword>
<evidence type="ECO:0000259" key="2">
    <source>
        <dbReference type="Pfam" id="PF07670"/>
    </source>
</evidence>
<evidence type="ECO:0000313" key="3">
    <source>
        <dbReference type="EMBL" id="SHJ95510.1"/>
    </source>
</evidence>
<feature type="transmembrane region" description="Helical" evidence="1">
    <location>
        <begin position="400"/>
        <end position="422"/>
    </location>
</feature>
<feature type="transmembrane region" description="Helical" evidence="1">
    <location>
        <begin position="238"/>
        <end position="256"/>
    </location>
</feature>
<keyword evidence="4" id="KW-1185">Reference proteome</keyword>
<name>A0A1M6NIJ6_PARC5</name>
<dbReference type="EMBL" id="FRAG01000017">
    <property type="protein sequence ID" value="SHJ95510.1"/>
    <property type="molecule type" value="Genomic_DNA"/>
</dbReference>
<proteinExistence type="predicted"/>
<feature type="transmembrane region" description="Helical" evidence="1">
    <location>
        <begin position="143"/>
        <end position="163"/>
    </location>
</feature>
<dbReference type="InterPro" id="IPR011642">
    <property type="entry name" value="Gate_dom"/>
</dbReference>
<reference evidence="3 4" key="1">
    <citation type="submission" date="2016-11" db="EMBL/GenBank/DDBJ databases">
        <authorList>
            <person name="Jaros S."/>
            <person name="Januszkiewicz K."/>
            <person name="Wedrychowicz H."/>
        </authorList>
    </citation>
    <scope>NUCLEOTIDE SEQUENCE [LARGE SCALE GENOMIC DNA]</scope>
    <source>
        <strain evidence="3 4">DSM 15212</strain>
    </source>
</reference>
<keyword evidence="1" id="KW-0812">Transmembrane</keyword>
<evidence type="ECO:0000256" key="1">
    <source>
        <dbReference type="SAM" id="Phobius"/>
    </source>
</evidence>
<feature type="transmembrane region" description="Helical" evidence="1">
    <location>
        <begin position="59"/>
        <end position="89"/>
    </location>
</feature>
<feature type="transmembrane region" description="Helical" evidence="1">
    <location>
        <begin position="308"/>
        <end position="328"/>
    </location>
</feature>